<accession>A0A518FU39</accession>
<evidence type="ECO:0000313" key="2">
    <source>
        <dbReference type="EMBL" id="QDV19861.1"/>
    </source>
</evidence>
<sequence>MKFRTRWPLTCLLLIFLVLLIRLFWTLGVSPDSWRLFADEWRQQILSLTSWEIPVPYRTPAEQATYWVAQTNEIDATHQDPQVALGAAWMLDTSCDLYRRRHFYTTDFNERRMSYLLTVRREWERETVDAMQDDFEPIARKACLEQSELATNLAPGNKHLWRNRALLLFQLQDIQPQPIVLIPRQENWQEILDECARHDPDNALYDYLAAIYLWSISSQLSPQLNYEILDPPKFQLAQQKLSAGLKKPFLKTGYTGESDTFAFLSHTSYTLNQQLSLVQSKKNDSRALFIQRQLFQALEQNYSTEFSSKQYAAATVHLQDQLKLAQQISAGSEYYSFPKMEQIYLSLGLVKLDYLKNKDPTLFEAAEYKSITEKFRQALINLKIYNEARQRIHAEAEVTPDNTPRFFRIALLAATSLNLVFITLAGAILAGGLSWLGMRDSNSESVRMGVWRSVICWILGTAISLVLWGLFPAQIVPLQLQYTLLRWMYWIGYVLFILGLLYLIHAFFSVGLQELFVMGCILSMPVLIVCQITNLYRLLFNNPLVIITAFVLVLLAGMLTRHYSQKLLSEKSHSYTVFFLCCGLVLLLAFIVVPYGFNLARVYQIPANLMNPIYPVTWRSILGMHPIIGIPENNFTLFQLPATQVWLVWYWRAGELFGVFISLSLLCLWYLKCQSRMMEGGFPALLQNRKRFLLHHAGLTLAKSCAVVALLCALVYLTVAPGFLQARQTKLMAEYDRLVDRDAGLKKIRALQAEIKADPIAMDQIRKQIAENEKMFSR</sequence>
<keyword evidence="1" id="KW-0472">Membrane</keyword>
<keyword evidence="1" id="KW-1133">Transmembrane helix</keyword>
<evidence type="ECO:0000313" key="3">
    <source>
        <dbReference type="Proteomes" id="UP000320839"/>
    </source>
</evidence>
<protein>
    <submittedName>
        <fullName evidence="2">Uncharacterized protein</fullName>
    </submittedName>
</protein>
<dbReference type="EMBL" id="CP036317">
    <property type="protein sequence ID" value="QDV19861.1"/>
    <property type="molecule type" value="Genomic_DNA"/>
</dbReference>
<feature type="transmembrane region" description="Helical" evidence="1">
    <location>
        <begin position="487"/>
        <end position="508"/>
    </location>
</feature>
<dbReference type="Proteomes" id="UP000320839">
    <property type="component" value="Chromosome"/>
</dbReference>
<feature type="transmembrane region" description="Helical" evidence="1">
    <location>
        <begin position="692"/>
        <end position="717"/>
    </location>
</feature>
<dbReference type="OrthoDB" id="248730at2"/>
<feature type="transmembrane region" description="Helical" evidence="1">
    <location>
        <begin position="544"/>
        <end position="563"/>
    </location>
</feature>
<name>A0A518FU39_9PLAN</name>
<feature type="transmembrane region" description="Helical" evidence="1">
    <location>
        <begin position="649"/>
        <end position="671"/>
    </location>
</feature>
<keyword evidence="1" id="KW-0812">Transmembrane</keyword>
<gene>
    <name evidence="2" type="ORF">Pan153_45300</name>
</gene>
<evidence type="ECO:0000256" key="1">
    <source>
        <dbReference type="SAM" id="Phobius"/>
    </source>
</evidence>
<proteinExistence type="predicted"/>
<organism evidence="2 3">
    <name type="scientific">Gimesia panareensis</name>
    <dbReference type="NCBI Taxonomy" id="2527978"/>
    <lineage>
        <taxon>Bacteria</taxon>
        <taxon>Pseudomonadati</taxon>
        <taxon>Planctomycetota</taxon>
        <taxon>Planctomycetia</taxon>
        <taxon>Planctomycetales</taxon>
        <taxon>Planctomycetaceae</taxon>
        <taxon>Gimesia</taxon>
    </lineage>
</organism>
<dbReference type="RefSeq" id="WP_145457788.1">
    <property type="nucleotide sequence ID" value="NZ_CP036317.1"/>
</dbReference>
<feature type="transmembrane region" description="Helical" evidence="1">
    <location>
        <begin position="454"/>
        <end position="475"/>
    </location>
</feature>
<dbReference type="AlphaFoldDB" id="A0A518FU39"/>
<feature type="transmembrane region" description="Helical" evidence="1">
    <location>
        <begin position="575"/>
        <end position="597"/>
    </location>
</feature>
<reference evidence="2 3" key="1">
    <citation type="submission" date="2019-02" db="EMBL/GenBank/DDBJ databases">
        <title>Deep-cultivation of Planctomycetes and their phenomic and genomic characterization uncovers novel biology.</title>
        <authorList>
            <person name="Wiegand S."/>
            <person name="Jogler M."/>
            <person name="Boedeker C."/>
            <person name="Pinto D."/>
            <person name="Vollmers J."/>
            <person name="Rivas-Marin E."/>
            <person name="Kohn T."/>
            <person name="Peeters S.H."/>
            <person name="Heuer A."/>
            <person name="Rast P."/>
            <person name="Oberbeckmann S."/>
            <person name="Bunk B."/>
            <person name="Jeske O."/>
            <person name="Meyerdierks A."/>
            <person name="Storesund J.E."/>
            <person name="Kallscheuer N."/>
            <person name="Luecker S."/>
            <person name="Lage O.M."/>
            <person name="Pohl T."/>
            <person name="Merkel B.J."/>
            <person name="Hornburger P."/>
            <person name="Mueller R.-W."/>
            <person name="Bruemmer F."/>
            <person name="Labrenz M."/>
            <person name="Spormann A.M."/>
            <person name="Op den Camp H."/>
            <person name="Overmann J."/>
            <person name="Amann R."/>
            <person name="Jetten M.S.M."/>
            <person name="Mascher T."/>
            <person name="Medema M.H."/>
            <person name="Devos D.P."/>
            <person name="Kaster A.-K."/>
            <person name="Ovreas L."/>
            <person name="Rohde M."/>
            <person name="Galperin M.Y."/>
            <person name="Jogler C."/>
        </authorList>
    </citation>
    <scope>NUCLEOTIDE SEQUENCE [LARGE SCALE GENOMIC DNA]</scope>
    <source>
        <strain evidence="2 3">Pan153</strain>
    </source>
</reference>
<feature type="transmembrane region" description="Helical" evidence="1">
    <location>
        <begin position="409"/>
        <end position="433"/>
    </location>
</feature>